<organism evidence="1 2">
    <name type="scientific">Thermothelomyces thermophilus (strain ATCC 42464 / BCRC 31852 / DSM 1799)</name>
    <name type="common">Sporotrichum thermophile</name>
    <dbReference type="NCBI Taxonomy" id="573729"/>
    <lineage>
        <taxon>Eukaryota</taxon>
        <taxon>Fungi</taxon>
        <taxon>Dikarya</taxon>
        <taxon>Ascomycota</taxon>
        <taxon>Pezizomycotina</taxon>
        <taxon>Sordariomycetes</taxon>
        <taxon>Sordariomycetidae</taxon>
        <taxon>Sordariales</taxon>
        <taxon>Chaetomiaceae</taxon>
        <taxon>Thermothelomyces</taxon>
    </lineage>
</organism>
<dbReference type="AlphaFoldDB" id="G2Q3K1"/>
<dbReference type="EMBL" id="CP003002">
    <property type="protein sequence ID" value="AEO53557.1"/>
    <property type="molecule type" value="Genomic_DNA"/>
</dbReference>
<dbReference type="VEuPathDB" id="FungiDB:MYCTH_2295064"/>
<sequence length="56" mass="6255">MSTKGKRESEGNGARRGTITCGWAARGRRRRAHADHLPSGPPMIDARFLWPWIAPN</sequence>
<proteinExistence type="predicted"/>
<dbReference type="HOGENOM" id="CLU_3015849_0_0_1"/>
<protein>
    <submittedName>
        <fullName evidence="1">Uncharacterized protein</fullName>
    </submittedName>
</protein>
<gene>
    <name evidence="1" type="ORF">MYCTH_2295064</name>
</gene>
<dbReference type="RefSeq" id="XP_003658802.1">
    <property type="nucleotide sequence ID" value="XM_003658754.1"/>
</dbReference>
<evidence type="ECO:0000313" key="1">
    <source>
        <dbReference type="EMBL" id="AEO53557.1"/>
    </source>
</evidence>
<dbReference type="Proteomes" id="UP000007322">
    <property type="component" value="Chromosome 1"/>
</dbReference>
<keyword evidence="2" id="KW-1185">Reference proteome</keyword>
<accession>G2Q3K1</accession>
<name>G2Q3K1_THET4</name>
<dbReference type="GeneID" id="11508508"/>
<reference evidence="1 2" key="1">
    <citation type="journal article" date="2011" name="Nat. Biotechnol.">
        <title>Comparative genomic analysis of the thermophilic biomass-degrading fungi Myceliophthora thermophila and Thielavia terrestris.</title>
        <authorList>
            <person name="Berka R.M."/>
            <person name="Grigoriev I.V."/>
            <person name="Otillar R."/>
            <person name="Salamov A."/>
            <person name="Grimwood J."/>
            <person name="Reid I."/>
            <person name="Ishmael N."/>
            <person name="John T."/>
            <person name="Darmond C."/>
            <person name="Moisan M.-C."/>
            <person name="Henrissat B."/>
            <person name="Coutinho P.M."/>
            <person name="Lombard V."/>
            <person name="Natvig D.O."/>
            <person name="Lindquist E."/>
            <person name="Schmutz J."/>
            <person name="Lucas S."/>
            <person name="Harris P."/>
            <person name="Powlowski J."/>
            <person name="Bellemare A."/>
            <person name="Taylor D."/>
            <person name="Butler G."/>
            <person name="de Vries R.P."/>
            <person name="Allijn I.E."/>
            <person name="van den Brink J."/>
            <person name="Ushinsky S."/>
            <person name="Storms R."/>
            <person name="Powell A.J."/>
            <person name="Paulsen I.T."/>
            <person name="Elbourne L.D.H."/>
            <person name="Baker S.E."/>
            <person name="Magnuson J."/>
            <person name="LaBoissiere S."/>
            <person name="Clutterbuck A.J."/>
            <person name="Martinez D."/>
            <person name="Wogulis M."/>
            <person name="de Leon A.L."/>
            <person name="Rey M.W."/>
            <person name="Tsang A."/>
        </authorList>
    </citation>
    <scope>NUCLEOTIDE SEQUENCE [LARGE SCALE GENOMIC DNA]</scope>
    <source>
        <strain evidence="2">ATCC 42464 / BCRC 31852 / DSM 1799</strain>
    </source>
</reference>
<dbReference type="InParanoid" id="G2Q3K1"/>
<evidence type="ECO:0000313" key="2">
    <source>
        <dbReference type="Proteomes" id="UP000007322"/>
    </source>
</evidence>
<dbReference type="KEGG" id="mtm:MYCTH_2295064"/>